<dbReference type="AlphaFoldDB" id="W7QWM5"/>
<dbReference type="eggNOG" id="COG0850">
    <property type="taxonomic scope" value="Bacteria"/>
</dbReference>
<dbReference type="PATRIC" id="fig|1328313.3.peg.88"/>
<keyword evidence="4 6" id="KW-0131">Cell cycle</keyword>
<keyword evidence="2 6" id="KW-0132">Cell division</keyword>
<dbReference type="InterPro" id="IPR016098">
    <property type="entry name" value="CAP/MinC_C"/>
</dbReference>
<protein>
    <recommendedName>
        <fullName evidence="6">Probable septum site-determining protein MinC</fullName>
    </recommendedName>
</protein>
<dbReference type="InterPro" id="IPR005526">
    <property type="entry name" value="Septum_form_inhib_MinC_C"/>
</dbReference>
<dbReference type="RefSeq" id="WP_035012598.1">
    <property type="nucleotide sequence ID" value="NZ_ARZY01000001.1"/>
</dbReference>
<evidence type="ECO:0000256" key="4">
    <source>
        <dbReference type="ARBA" id="ARBA00023306"/>
    </source>
</evidence>
<dbReference type="SUPFAM" id="SSF63848">
    <property type="entry name" value="Cell-division inhibitor MinC, C-terminal domain"/>
    <property type="match status" value="1"/>
</dbReference>
<accession>W7QWM5</accession>
<dbReference type="NCBIfam" id="TIGR01222">
    <property type="entry name" value="minC"/>
    <property type="match status" value="1"/>
</dbReference>
<organism evidence="9 10">
    <name type="scientific">Catenovulum agarivorans DS-2</name>
    <dbReference type="NCBI Taxonomy" id="1328313"/>
    <lineage>
        <taxon>Bacteria</taxon>
        <taxon>Pseudomonadati</taxon>
        <taxon>Pseudomonadota</taxon>
        <taxon>Gammaproteobacteria</taxon>
        <taxon>Alteromonadales</taxon>
        <taxon>Alteromonadaceae</taxon>
        <taxon>Catenovulum</taxon>
    </lineage>
</organism>
<dbReference type="STRING" id="1328313.DS2_00405"/>
<comment type="function">
    <text evidence="5 6">Cell division inhibitor that blocks the formation of polar Z ring septums. Rapidly oscillates between the poles of the cell to destabilize FtsZ filaments that have formed before they mature into polar Z rings. Prevents FtsZ polymerization.</text>
</comment>
<dbReference type="GO" id="GO:1901891">
    <property type="term" value="P:regulation of cell septum assembly"/>
    <property type="evidence" value="ECO:0007669"/>
    <property type="project" value="InterPro"/>
</dbReference>
<dbReference type="InterPro" id="IPR007874">
    <property type="entry name" value="MinC_N"/>
</dbReference>
<evidence type="ECO:0000313" key="10">
    <source>
        <dbReference type="Proteomes" id="UP000019276"/>
    </source>
</evidence>
<dbReference type="Proteomes" id="UP000019276">
    <property type="component" value="Unassembled WGS sequence"/>
</dbReference>
<proteinExistence type="inferred from homology"/>
<keyword evidence="3 6" id="KW-0717">Septation</keyword>
<keyword evidence="10" id="KW-1185">Reference proteome</keyword>
<dbReference type="EMBL" id="ARZY01000001">
    <property type="protein sequence ID" value="EWH12138.1"/>
    <property type="molecule type" value="Genomic_DNA"/>
</dbReference>
<dbReference type="Pfam" id="PF03775">
    <property type="entry name" value="MinC_C"/>
    <property type="match status" value="1"/>
</dbReference>
<dbReference type="InterPro" id="IPR013033">
    <property type="entry name" value="MinC"/>
</dbReference>
<evidence type="ECO:0000256" key="3">
    <source>
        <dbReference type="ARBA" id="ARBA00023210"/>
    </source>
</evidence>
<comment type="subunit">
    <text evidence="6">Interacts with MinD and FtsZ.</text>
</comment>
<evidence type="ECO:0000256" key="6">
    <source>
        <dbReference type="HAMAP-Rule" id="MF_00267"/>
    </source>
</evidence>
<reference evidence="9 10" key="1">
    <citation type="journal article" date="2014" name="Genome Announc.">
        <title>Draft Genome Sequence of the Agar-Degrading Bacterium Catenovulum sp. Strain DS-2, Isolated from Intestines of Haliotis diversicolor.</title>
        <authorList>
            <person name="Shan D."/>
            <person name="Li X."/>
            <person name="Gu Z."/>
            <person name="Wei G."/>
            <person name="Gao Z."/>
            <person name="Shao Z."/>
        </authorList>
    </citation>
    <scope>NUCLEOTIDE SEQUENCE [LARGE SCALE GENOMIC DNA]</scope>
    <source>
        <strain evidence="9 10">DS-2</strain>
    </source>
</reference>
<feature type="domain" description="Septum formation inhibitor MinC C-terminal" evidence="7">
    <location>
        <begin position="139"/>
        <end position="239"/>
    </location>
</feature>
<dbReference type="InterPro" id="IPR036145">
    <property type="entry name" value="MinC_C_sf"/>
</dbReference>
<name>W7QWM5_9ALTE</name>
<dbReference type="PANTHER" id="PTHR34108:SF1">
    <property type="entry name" value="SEPTUM SITE-DETERMINING PROTEIN MINC"/>
    <property type="match status" value="1"/>
</dbReference>
<dbReference type="Gene3D" id="3.30.70.260">
    <property type="match status" value="1"/>
</dbReference>
<dbReference type="GO" id="GO:0051302">
    <property type="term" value="P:regulation of cell division"/>
    <property type="evidence" value="ECO:0007669"/>
    <property type="project" value="InterPro"/>
</dbReference>
<evidence type="ECO:0000259" key="7">
    <source>
        <dbReference type="Pfam" id="PF03775"/>
    </source>
</evidence>
<comment type="similarity">
    <text evidence="1 6">Belongs to the MinC family.</text>
</comment>
<dbReference type="Gene3D" id="2.160.20.70">
    <property type="match status" value="1"/>
</dbReference>
<gene>
    <name evidence="6 9" type="primary">minC</name>
    <name evidence="9" type="ORF">DS2_00405</name>
</gene>
<dbReference type="HAMAP" id="MF_00267">
    <property type="entry name" value="MinC"/>
    <property type="match status" value="1"/>
</dbReference>
<evidence type="ECO:0000259" key="8">
    <source>
        <dbReference type="Pfam" id="PF05209"/>
    </source>
</evidence>
<evidence type="ECO:0000256" key="2">
    <source>
        <dbReference type="ARBA" id="ARBA00022618"/>
    </source>
</evidence>
<feature type="domain" description="Septum formation inhibitor MinC N-terminal" evidence="8">
    <location>
        <begin position="6"/>
        <end position="75"/>
    </location>
</feature>
<evidence type="ECO:0000313" key="9">
    <source>
        <dbReference type="EMBL" id="EWH12138.1"/>
    </source>
</evidence>
<evidence type="ECO:0000256" key="1">
    <source>
        <dbReference type="ARBA" id="ARBA00006291"/>
    </source>
</evidence>
<evidence type="ECO:0000256" key="5">
    <source>
        <dbReference type="ARBA" id="ARBA00025606"/>
    </source>
</evidence>
<dbReference type="GO" id="GO:0000917">
    <property type="term" value="P:division septum assembly"/>
    <property type="evidence" value="ECO:0007669"/>
    <property type="project" value="UniProtKB-KW"/>
</dbReference>
<sequence>MSDTNIELKGSGFTLSVLHLQNNDLTAAAQALESKISQAPQFFMMAPIVVNIEKLNGEAVDFQQLKQTFEHLNLVVVGISGATDEQKAAAKTAGLATLNAAKAQPVTTDNNGQVQTQVRYERVEVPVEVEVPTYKPAMVVKQNLRSGQQIYAKDTDLVVIGAVSNGAEVVADGNVHVYGALRGRAVAGAKGNNEARIFAHKVEAELISINGNYWTSEQLQKVCWKQSACIYLDGDKITVSSLEI</sequence>
<comment type="caution">
    <text evidence="9">The sequence shown here is derived from an EMBL/GenBank/DDBJ whole genome shotgun (WGS) entry which is preliminary data.</text>
</comment>
<dbReference type="PANTHER" id="PTHR34108">
    <property type="entry name" value="SEPTUM SITE-DETERMINING PROTEIN MINC"/>
    <property type="match status" value="1"/>
</dbReference>
<dbReference type="GO" id="GO:0000902">
    <property type="term" value="P:cell morphogenesis"/>
    <property type="evidence" value="ECO:0007669"/>
    <property type="project" value="InterPro"/>
</dbReference>
<dbReference type="Pfam" id="PF05209">
    <property type="entry name" value="MinC_N"/>
    <property type="match status" value="1"/>
</dbReference>